<dbReference type="Gene3D" id="3.90.1530.30">
    <property type="match status" value="1"/>
</dbReference>
<dbReference type="FunFam" id="1.10.10.2830:FF:000001">
    <property type="entry name" value="Chromosome partitioning protein ParB"/>
    <property type="match status" value="1"/>
</dbReference>
<dbReference type="GO" id="GO:0005694">
    <property type="term" value="C:chromosome"/>
    <property type="evidence" value="ECO:0007669"/>
    <property type="project" value="TreeGrafter"/>
</dbReference>
<gene>
    <name evidence="6" type="primary">parB</name>
    <name evidence="6" type="ORF">CPBP_00779</name>
</gene>
<dbReference type="CDD" id="cd16393">
    <property type="entry name" value="SPO0J_N"/>
    <property type="match status" value="1"/>
</dbReference>
<dbReference type="InterPro" id="IPR003115">
    <property type="entry name" value="ParB_N"/>
</dbReference>
<evidence type="ECO:0000256" key="2">
    <source>
        <dbReference type="ARBA" id="ARBA00022829"/>
    </source>
</evidence>
<feature type="domain" description="ParB-like N-terminal" evidence="5">
    <location>
        <begin position="32"/>
        <end position="122"/>
    </location>
</feature>
<evidence type="ECO:0000259" key="5">
    <source>
        <dbReference type="SMART" id="SM00470"/>
    </source>
</evidence>
<dbReference type="GO" id="GO:0003677">
    <property type="term" value="F:DNA binding"/>
    <property type="evidence" value="ECO:0007669"/>
    <property type="project" value="UniProtKB-KW"/>
</dbReference>
<accession>A0A7L9RTW3</accession>
<dbReference type="InterPro" id="IPR041468">
    <property type="entry name" value="HTH_ParB/Spo0J"/>
</dbReference>
<keyword evidence="7" id="KW-1185">Reference proteome</keyword>
<keyword evidence="3" id="KW-0238">DNA-binding</keyword>
<dbReference type="InterPro" id="IPR036086">
    <property type="entry name" value="ParB/Sulfiredoxin_sf"/>
</dbReference>
<dbReference type="AlphaFoldDB" id="A0A7L9RTW3"/>
<dbReference type="Pfam" id="PF17762">
    <property type="entry name" value="HTH_ParB"/>
    <property type="match status" value="1"/>
</dbReference>
<evidence type="ECO:0000313" key="7">
    <source>
        <dbReference type="Proteomes" id="UP000594001"/>
    </source>
</evidence>
<dbReference type="Pfam" id="PF02195">
    <property type="entry name" value="ParB_N"/>
    <property type="match status" value="1"/>
</dbReference>
<proteinExistence type="inferred from homology"/>
<dbReference type="InterPro" id="IPR050336">
    <property type="entry name" value="Chromosome_partition/occlusion"/>
</dbReference>
<dbReference type="RefSeq" id="WP_350331557.1">
    <property type="nucleotide sequence ID" value="NZ_CP054719.1"/>
</dbReference>
<dbReference type="InterPro" id="IPR004437">
    <property type="entry name" value="ParB/RepB/Spo0J"/>
</dbReference>
<reference evidence="6 7" key="1">
    <citation type="submission" date="2020-06" db="EMBL/GenBank/DDBJ databases">
        <title>The endosymbiont of the kinetoplastid Bodo saltans is a Paracaedibacter-like alpha-proteobacterium possessing a putative toxin-antitoxin system.</title>
        <authorList>
            <person name="Midha S."/>
            <person name="Rigden D.J."/>
            <person name="Siozios S."/>
            <person name="Hurst G.D.D."/>
            <person name="Jackson A.P."/>
        </authorList>
    </citation>
    <scope>NUCLEOTIDE SEQUENCE [LARGE SCALE GENOMIC DNA]</scope>
    <source>
        <strain evidence="6">Lake Konstanz</strain>
    </source>
</reference>
<dbReference type="Proteomes" id="UP000594001">
    <property type="component" value="Chromosome"/>
</dbReference>
<dbReference type="PANTHER" id="PTHR33375">
    <property type="entry name" value="CHROMOSOME-PARTITIONING PROTEIN PARB-RELATED"/>
    <property type="match status" value="1"/>
</dbReference>
<comment type="function">
    <text evidence="4">Involved in chromosome partition. Localize to both poles of the predivisional cell following completion of DNA replication. Binds to the DNA origin of replication.</text>
</comment>
<evidence type="ECO:0000313" key="6">
    <source>
        <dbReference type="EMBL" id="QOL20002.1"/>
    </source>
</evidence>
<evidence type="ECO:0000256" key="1">
    <source>
        <dbReference type="ARBA" id="ARBA00006295"/>
    </source>
</evidence>
<dbReference type="EMBL" id="CP054719">
    <property type="protein sequence ID" value="QOL20002.1"/>
    <property type="molecule type" value="Genomic_DNA"/>
</dbReference>
<dbReference type="KEGG" id="pbal:CPBP_00779"/>
<dbReference type="SMART" id="SM00470">
    <property type="entry name" value="ParB"/>
    <property type="match status" value="1"/>
</dbReference>
<dbReference type="PANTHER" id="PTHR33375:SF1">
    <property type="entry name" value="CHROMOSOME-PARTITIONING PROTEIN PARB-RELATED"/>
    <property type="match status" value="1"/>
</dbReference>
<protein>
    <submittedName>
        <fullName evidence="6">Putative chromosome-partitioning protein ParB</fullName>
    </submittedName>
</protein>
<keyword evidence="2" id="KW-0159">Chromosome partition</keyword>
<dbReference type="Gene3D" id="1.10.10.2830">
    <property type="match status" value="1"/>
</dbReference>
<name>A0A7L9RTW3_9PROT</name>
<organism evidence="6 7">
    <name type="scientific">Candidatus Bodocaedibacter vickermanii</name>
    <dbReference type="NCBI Taxonomy" id="2741701"/>
    <lineage>
        <taxon>Bacteria</taxon>
        <taxon>Pseudomonadati</taxon>
        <taxon>Pseudomonadota</taxon>
        <taxon>Alphaproteobacteria</taxon>
        <taxon>Holosporales</taxon>
        <taxon>Candidatus Paracaedibacteraceae</taxon>
        <taxon>Candidatus Bodocaedibacter</taxon>
    </lineage>
</organism>
<dbReference type="FunFam" id="3.90.1530.30:FF:000001">
    <property type="entry name" value="Chromosome partitioning protein ParB"/>
    <property type="match status" value="1"/>
</dbReference>
<dbReference type="SUPFAM" id="SSF110849">
    <property type="entry name" value="ParB/Sulfiredoxin"/>
    <property type="match status" value="1"/>
</dbReference>
<sequence>MDKKKSGLGTGLSSLLGPEISSSSNSSGQDIFQVNVDHITPCPFQPRKHFSEVELDELANSIRQNGVLQPIIVRQTNEDSYEIIAGERRWRACKKAGLRFIPVIVKEASDKEVLHYAIIENIQRENLTPIEESESYEKLRCDYNYTHEELAQVLGKSRSYISNILRLNSLDDKIKEIVRSNGISAGHARALVGLSAAEQESFVQEIVHNSLSVRDTEQRIKSRKNLAPRTIPKRATKFEPYDDVDTLAVQSHLSEVLQSPVKISIINDKPTLTIECKNFEILDLCVEKLSVNSQKDMI</sequence>
<evidence type="ECO:0000256" key="4">
    <source>
        <dbReference type="ARBA" id="ARBA00025472"/>
    </source>
</evidence>
<comment type="similarity">
    <text evidence="1">Belongs to the ParB family.</text>
</comment>
<evidence type="ECO:0000256" key="3">
    <source>
        <dbReference type="ARBA" id="ARBA00023125"/>
    </source>
</evidence>
<dbReference type="NCBIfam" id="TIGR00180">
    <property type="entry name" value="parB_part"/>
    <property type="match status" value="1"/>
</dbReference>
<dbReference type="GO" id="GO:0007059">
    <property type="term" value="P:chromosome segregation"/>
    <property type="evidence" value="ECO:0007669"/>
    <property type="project" value="UniProtKB-KW"/>
</dbReference>